<proteinExistence type="predicted"/>
<gene>
    <name evidence="2" type="ORF">ADEAN_000109000</name>
</gene>
<organism evidence="2 3">
    <name type="scientific">Angomonas deanei</name>
    <dbReference type="NCBI Taxonomy" id="59799"/>
    <lineage>
        <taxon>Eukaryota</taxon>
        <taxon>Discoba</taxon>
        <taxon>Euglenozoa</taxon>
        <taxon>Kinetoplastea</taxon>
        <taxon>Metakinetoplastina</taxon>
        <taxon>Trypanosomatida</taxon>
        <taxon>Trypanosomatidae</taxon>
        <taxon>Strigomonadinae</taxon>
        <taxon>Angomonas</taxon>
    </lineage>
</organism>
<dbReference type="AlphaFoldDB" id="A0A7G2C4I0"/>
<name>A0A7G2C4I0_9TRYP</name>
<evidence type="ECO:0000256" key="1">
    <source>
        <dbReference type="SAM" id="MobiDB-lite"/>
    </source>
</evidence>
<accession>A0A7G2C4I0</accession>
<protein>
    <submittedName>
        <fullName evidence="2">Uncharacterized protein</fullName>
    </submittedName>
</protein>
<dbReference type="Proteomes" id="UP000515908">
    <property type="component" value="Chromosome 02"/>
</dbReference>
<feature type="compositionally biased region" description="Basic and acidic residues" evidence="1">
    <location>
        <begin position="173"/>
        <end position="196"/>
    </location>
</feature>
<keyword evidence="3" id="KW-1185">Reference proteome</keyword>
<dbReference type="EMBL" id="LR877146">
    <property type="protein sequence ID" value="CAD2213647.1"/>
    <property type="molecule type" value="Genomic_DNA"/>
</dbReference>
<feature type="compositionally biased region" description="Basic and acidic residues" evidence="1">
    <location>
        <begin position="88"/>
        <end position="98"/>
    </location>
</feature>
<feature type="region of interest" description="Disordered" evidence="1">
    <location>
        <begin position="88"/>
        <end position="109"/>
    </location>
</feature>
<feature type="compositionally biased region" description="Polar residues" evidence="1">
    <location>
        <begin position="210"/>
        <end position="221"/>
    </location>
</feature>
<evidence type="ECO:0000313" key="2">
    <source>
        <dbReference type="EMBL" id="CAD2213647.1"/>
    </source>
</evidence>
<feature type="region of interest" description="Disordered" evidence="1">
    <location>
        <begin position="172"/>
        <end position="252"/>
    </location>
</feature>
<evidence type="ECO:0000313" key="3">
    <source>
        <dbReference type="Proteomes" id="UP000515908"/>
    </source>
</evidence>
<dbReference type="VEuPathDB" id="TriTrypDB:ADEAN_000109000"/>
<reference evidence="2 3" key="1">
    <citation type="submission" date="2020-08" db="EMBL/GenBank/DDBJ databases">
        <authorList>
            <person name="Newling K."/>
            <person name="Davey J."/>
            <person name="Forrester S."/>
        </authorList>
    </citation>
    <scope>NUCLEOTIDE SEQUENCE [LARGE SCALE GENOMIC DNA]</scope>
    <source>
        <strain evidence="3">Crithidia deanei Carvalho (ATCC PRA-265)</strain>
    </source>
</reference>
<sequence length="252" mass="28757">MHYDDYFYLSDLTAYPSYPDNEASLSYRLPNAINEQQQQQQEVPPPYHPQSAKIVPSDRWGSFSFLESYGLQPTPSPHVQLLVKDTTEHKKDVNEKKFNPPRLLSNPYDTTTGDRSSFYHYSTFYQKKYLNHSATEKENLLSINSNNNNNNSIRTESSEAGYSVLAMDGLSDGWKKEKPIPTENKETQKLLRDAQRENPPPTQRNKKTEQGTLANDNSSNACRPPTPPSEFPSKPRRRKVSITDDLLPSSPS</sequence>